<accession>A0A1B9I9H2</accession>
<evidence type="ECO:0000256" key="1">
    <source>
        <dbReference type="SAM" id="MobiDB-lite"/>
    </source>
</evidence>
<dbReference type="RefSeq" id="XP_019013369.1">
    <property type="nucleotide sequence ID" value="XM_019153208.1"/>
</dbReference>
<evidence type="ECO:0000313" key="3">
    <source>
        <dbReference type="EMBL" id="WWC69618.1"/>
    </source>
</evidence>
<reference evidence="2" key="3">
    <citation type="submission" date="2016-07" db="EMBL/GenBank/DDBJ databases">
        <title>Evolution of pathogenesis and genome organization in the Tremellales.</title>
        <authorList>
            <person name="Cuomo C."/>
            <person name="Litvintseva A."/>
            <person name="Heitman J."/>
            <person name="Chen Y."/>
            <person name="Sun S."/>
            <person name="Springer D."/>
            <person name="Dromer F."/>
            <person name="Young S."/>
            <person name="Zeng Q."/>
            <person name="Chapman S."/>
            <person name="Gujja S."/>
            <person name="Saif S."/>
            <person name="Birren B."/>
        </authorList>
    </citation>
    <scope>NUCLEOTIDE SEQUENCE</scope>
    <source>
        <strain evidence="2">CBS 10737</strain>
    </source>
</reference>
<reference evidence="2" key="1">
    <citation type="submission" date="2013-07" db="EMBL/GenBank/DDBJ databases">
        <title>The Genome Sequence of Cryptococcus pinus CBS10737.</title>
        <authorList>
            <consortium name="The Broad Institute Genome Sequencing Platform"/>
            <person name="Cuomo C."/>
            <person name="Litvintseva A."/>
            <person name="Chen Y."/>
            <person name="Heitman J."/>
            <person name="Sun S."/>
            <person name="Springer D."/>
            <person name="Dromer F."/>
            <person name="Young S.K."/>
            <person name="Zeng Q."/>
            <person name="Gargeya S."/>
            <person name="Fitzgerald M."/>
            <person name="Abouelleil A."/>
            <person name="Alvarado L."/>
            <person name="Berlin A.M."/>
            <person name="Chapman S.B."/>
            <person name="Dewar J."/>
            <person name="Goldberg J."/>
            <person name="Griggs A."/>
            <person name="Gujja S."/>
            <person name="Hansen M."/>
            <person name="Howarth C."/>
            <person name="Imamovic A."/>
            <person name="Larimer J."/>
            <person name="McCowan C."/>
            <person name="Murphy C."/>
            <person name="Pearson M."/>
            <person name="Priest M."/>
            <person name="Roberts A."/>
            <person name="Saif S."/>
            <person name="Shea T."/>
            <person name="Sykes S."/>
            <person name="Wortman J."/>
            <person name="Nusbaum C."/>
            <person name="Birren B."/>
        </authorList>
    </citation>
    <scope>NUCLEOTIDE SEQUENCE [LARGE SCALE GENOMIC DNA]</scope>
    <source>
        <strain evidence="2">CBS 10737</strain>
    </source>
</reference>
<reference evidence="3" key="2">
    <citation type="submission" date="2013-07" db="EMBL/GenBank/DDBJ databases">
        <authorList>
            <consortium name="The Broad Institute Genome Sequencing Platform"/>
            <person name="Cuomo C."/>
            <person name="Litvintseva A."/>
            <person name="Chen Y."/>
            <person name="Heitman J."/>
            <person name="Sun S."/>
            <person name="Springer D."/>
            <person name="Dromer F."/>
            <person name="Young S.K."/>
            <person name="Zeng Q."/>
            <person name="Gargeya S."/>
            <person name="Fitzgerald M."/>
            <person name="Abouelleil A."/>
            <person name="Alvarado L."/>
            <person name="Berlin A.M."/>
            <person name="Chapman S.B."/>
            <person name="Dewar J."/>
            <person name="Goldberg J."/>
            <person name="Griggs A."/>
            <person name="Gujja S."/>
            <person name="Hansen M."/>
            <person name="Howarth C."/>
            <person name="Imamovic A."/>
            <person name="Larimer J."/>
            <person name="McCowan C."/>
            <person name="Murphy C."/>
            <person name="Pearson M."/>
            <person name="Priest M."/>
            <person name="Roberts A."/>
            <person name="Saif S."/>
            <person name="Shea T."/>
            <person name="Sykes S."/>
            <person name="Wortman J."/>
            <person name="Nusbaum C."/>
            <person name="Birren B."/>
        </authorList>
    </citation>
    <scope>NUCLEOTIDE SEQUENCE</scope>
    <source>
        <strain evidence="3">CBS 10737</strain>
    </source>
</reference>
<name>A0A1B9I9H2_9TREE</name>
<dbReference type="AlphaFoldDB" id="A0A1B9I9H2"/>
<protein>
    <submittedName>
        <fullName evidence="2">Uncharacterized protein</fullName>
    </submittedName>
</protein>
<dbReference type="EMBL" id="CP144522">
    <property type="protein sequence ID" value="WWC69618.1"/>
    <property type="molecule type" value="Genomic_DNA"/>
</dbReference>
<reference evidence="3" key="4">
    <citation type="submission" date="2024-02" db="EMBL/GenBank/DDBJ databases">
        <title>Comparative genomics of Cryptococcus and Kwoniella reveals pathogenesis evolution and contrasting modes of karyotype evolution via chromosome fusion or intercentromeric recombination.</title>
        <authorList>
            <person name="Coelho M.A."/>
            <person name="David-Palma M."/>
            <person name="Shea T."/>
            <person name="Bowers K."/>
            <person name="McGinley-Smith S."/>
            <person name="Mohammad A.W."/>
            <person name="Gnirke A."/>
            <person name="Yurkov A.M."/>
            <person name="Nowrousian M."/>
            <person name="Sun S."/>
            <person name="Cuomo C.A."/>
            <person name="Heitman J."/>
        </authorList>
    </citation>
    <scope>NUCLEOTIDE SEQUENCE</scope>
    <source>
        <strain evidence="3">CBS 10737</strain>
    </source>
</reference>
<proteinExistence type="predicted"/>
<dbReference type="GeneID" id="30169804"/>
<keyword evidence="4" id="KW-1185">Reference proteome</keyword>
<dbReference type="OrthoDB" id="2565127at2759"/>
<dbReference type="KEGG" id="kpin:30169804"/>
<feature type="region of interest" description="Disordered" evidence="1">
    <location>
        <begin position="1"/>
        <end position="62"/>
    </location>
</feature>
<evidence type="ECO:0000313" key="2">
    <source>
        <dbReference type="EMBL" id="OCF52150.1"/>
    </source>
</evidence>
<sequence>MAHSYSGLKSFTYSSNSTRTYRSYTSPSPTPSISSTNSSNSRNSINRYSPYPRFKVEDPEEEEEMLRDIRDVGFRQLNMNYGYKPKARSTSPNVIPLSIQPKMNILNPGKKHLTHRRAYSMSTISYGYFLLPSRSTSSPLKTPQPLERKFQTASPIQPAIPEVDSSPQKHVAVKPNRNDTSPEISRRRLILVNPIVAAHLKLGGMVNIRSVDGHNSFKVCLPRNTSKTSIKAEVISSKKKDIGSVKMVRSMATSAC</sequence>
<feature type="compositionally biased region" description="Low complexity" evidence="1">
    <location>
        <begin position="13"/>
        <end position="51"/>
    </location>
</feature>
<evidence type="ECO:0000313" key="4">
    <source>
        <dbReference type="Proteomes" id="UP000094020"/>
    </source>
</evidence>
<feature type="region of interest" description="Disordered" evidence="1">
    <location>
        <begin position="159"/>
        <end position="180"/>
    </location>
</feature>
<gene>
    <name evidence="2" type="ORF">I206_01435</name>
    <name evidence="3" type="ORF">I206_103561</name>
</gene>
<organism evidence="2">
    <name type="scientific">Kwoniella pini CBS 10737</name>
    <dbReference type="NCBI Taxonomy" id="1296096"/>
    <lineage>
        <taxon>Eukaryota</taxon>
        <taxon>Fungi</taxon>
        <taxon>Dikarya</taxon>
        <taxon>Basidiomycota</taxon>
        <taxon>Agaricomycotina</taxon>
        <taxon>Tremellomycetes</taxon>
        <taxon>Tremellales</taxon>
        <taxon>Cryptococcaceae</taxon>
        <taxon>Kwoniella</taxon>
    </lineage>
</organism>
<dbReference type="EMBL" id="KI894008">
    <property type="protein sequence ID" value="OCF52150.1"/>
    <property type="molecule type" value="Genomic_DNA"/>
</dbReference>
<dbReference type="Proteomes" id="UP000094020">
    <property type="component" value="Chromosome 4"/>
</dbReference>